<keyword evidence="3" id="KW-1185">Reference proteome</keyword>
<dbReference type="EMBL" id="AP018205">
    <property type="protein sequence ID" value="BAY59873.1"/>
    <property type="molecule type" value="Genomic_DNA"/>
</dbReference>
<evidence type="ECO:0000256" key="1">
    <source>
        <dbReference type="SAM" id="MobiDB-lite"/>
    </source>
</evidence>
<feature type="compositionally biased region" description="Polar residues" evidence="1">
    <location>
        <begin position="318"/>
        <end position="332"/>
    </location>
</feature>
<organism evidence="2 3">
    <name type="scientific">Leptolyngbya boryana NIES-2135</name>
    <dbReference type="NCBI Taxonomy" id="1973484"/>
    <lineage>
        <taxon>Bacteria</taxon>
        <taxon>Bacillati</taxon>
        <taxon>Cyanobacteriota</taxon>
        <taxon>Cyanophyceae</taxon>
        <taxon>Leptolyngbyales</taxon>
        <taxon>Leptolyngbyaceae</taxon>
        <taxon>Leptolyngbya group</taxon>
        <taxon>Leptolyngbya</taxon>
    </lineage>
</organism>
<name>A0A1Z4JT99_LEPBY</name>
<keyword evidence="2" id="KW-0723">Serine/threonine-protein kinase</keyword>
<proteinExistence type="predicted"/>
<keyword evidence="2" id="KW-0614">Plasmid</keyword>
<sequence length="454" mass="48630">MSRWVLGGGLSMSVVSLALYAMTVGIPVQKSGIPNEMETIYANMLQQAESLASRDRFAQALQKVQGIPRNSRHFFQAQQFQESWSKEVLQQALEQYRQGSLDQALVSLKPIPSSASITSQVKAFRTAWTQEARFLNQALSAAANRDWSNTLRSLESLRGTGTYTTPRVQTLLEQAIANAFDPSATTIRLATTPVIQSVPFTLSIPPLTQFTPPKLTPLAVNTEKAIAQSEPHTAATTVATNSSAAPNRTAPVPVTPLLPVPSPPPAPSTVARSEATQTPVAIPQAITTSPQTQSSSTALTPPPTVSGERTSGEIAQSELLQREQTATPQALQPSRELTVPSQSPAQPQGEPSQAERNEVQSPQQTLQTETASPQPPSVPRSPIEIKNQAPQIETPPPEPLNADLVAEFSSAERILMLKPLDTQTLQKVTDVVQANAGTPKSSQPVESNAAVSTR</sequence>
<geneLocation type="plasmid" evidence="2">
    <name>plasmid2</name>
</geneLocation>
<keyword evidence="2" id="KW-0418">Kinase</keyword>
<dbReference type="Proteomes" id="UP000217895">
    <property type="component" value="Plasmid Plasmid2 dna"/>
</dbReference>
<protein>
    <submittedName>
        <fullName evidence="2">Serine/threonine protein kinase</fullName>
    </submittedName>
</protein>
<reference evidence="2 3" key="1">
    <citation type="submission" date="2017-06" db="EMBL/GenBank/DDBJ databases">
        <title>Genome sequencing of cyanobaciteial culture collection at National Institute for Environmental Studies (NIES).</title>
        <authorList>
            <person name="Hirose Y."/>
            <person name="Shimura Y."/>
            <person name="Fujisawa T."/>
            <person name="Nakamura Y."/>
            <person name="Kawachi M."/>
        </authorList>
    </citation>
    <scope>NUCLEOTIDE SEQUENCE [LARGE SCALE GENOMIC DNA]</scope>
    <source>
        <strain evidence="2 3">NIES-2135</strain>
        <plasmid evidence="3">Plasmid Plasmid2 dna</plasmid>
    </source>
</reference>
<feature type="region of interest" description="Disordered" evidence="1">
    <location>
        <begin position="435"/>
        <end position="454"/>
    </location>
</feature>
<feature type="compositionally biased region" description="Polar residues" evidence="1">
    <location>
        <begin position="339"/>
        <end position="351"/>
    </location>
</feature>
<feature type="compositionally biased region" description="Low complexity" evidence="1">
    <location>
        <begin position="282"/>
        <end position="299"/>
    </location>
</feature>
<gene>
    <name evidence="2" type="ORF">NIES2135_67500</name>
</gene>
<dbReference type="AlphaFoldDB" id="A0A1Z4JT99"/>
<evidence type="ECO:0000313" key="2">
    <source>
        <dbReference type="EMBL" id="BAY59873.1"/>
    </source>
</evidence>
<accession>A0A1Z4JT99</accession>
<feature type="region of interest" description="Disordered" evidence="1">
    <location>
        <begin position="229"/>
        <end position="401"/>
    </location>
</feature>
<dbReference type="GO" id="GO:0004674">
    <property type="term" value="F:protein serine/threonine kinase activity"/>
    <property type="evidence" value="ECO:0007669"/>
    <property type="project" value="UniProtKB-KW"/>
</dbReference>
<evidence type="ECO:0000313" key="3">
    <source>
        <dbReference type="Proteomes" id="UP000217895"/>
    </source>
</evidence>
<feature type="compositionally biased region" description="Polar residues" evidence="1">
    <location>
        <begin position="359"/>
        <end position="372"/>
    </location>
</feature>
<feature type="compositionally biased region" description="Low complexity" evidence="1">
    <location>
        <begin position="233"/>
        <end position="252"/>
    </location>
</feature>
<keyword evidence="2" id="KW-0808">Transferase</keyword>
<feature type="compositionally biased region" description="Pro residues" evidence="1">
    <location>
        <begin position="253"/>
        <end position="267"/>
    </location>
</feature>